<dbReference type="InterPro" id="IPR000073">
    <property type="entry name" value="AB_hydrolase_1"/>
</dbReference>
<dbReference type="Pfam" id="PF00561">
    <property type="entry name" value="Abhydrolase_1"/>
    <property type="match status" value="1"/>
</dbReference>
<keyword evidence="5" id="KW-1185">Reference proteome</keyword>
<feature type="domain" description="AB hydrolase-1" evidence="3">
    <location>
        <begin position="35"/>
        <end position="279"/>
    </location>
</feature>
<comment type="similarity">
    <text evidence="2">Belongs to the AB hydrolase superfamily. Epoxide hydrolase family.</text>
</comment>
<gene>
    <name evidence="4" type="ORF">BJX63DRAFT_279577</name>
</gene>
<proteinExistence type="inferred from homology"/>
<keyword evidence="1 4" id="KW-0378">Hydrolase</keyword>
<dbReference type="InterPro" id="IPR029058">
    <property type="entry name" value="AB_hydrolase_fold"/>
</dbReference>
<name>A0ABR4I181_9EURO</name>
<dbReference type="Gene3D" id="3.40.50.1820">
    <property type="entry name" value="alpha/beta hydrolase"/>
    <property type="match status" value="1"/>
</dbReference>
<comment type="caution">
    <text evidence="4">The sequence shown here is derived from an EMBL/GenBank/DDBJ whole genome shotgun (WGS) entry which is preliminary data.</text>
</comment>
<evidence type="ECO:0000313" key="5">
    <source>
        <dbReference type="Proteomes" id="UP001610334"/>
    </source>
</evidence>
<dbReference type="PRINTS" id="PR00412">
    <property type="entry name" value="EPOXHYDRLASE"/>
</dbReference>
<protein>
    <submittedName>
        <fullName evidence="4">Alpha/Beta hydrolase protein</fullName>
    </submittedName>
</protein>
<reference evidence="4 5" key="1">
    <citation type="submission" date="2024-07" db="EMBL/GenBank/DDBJ databases">
        <title>Section-level genome sequencing and comparative genomics of Aspergillus sections Usti and Cavernicolus.</title>
        <authorList>
            <consortium name="Lawrence Berkeley National Laboratory"/>
            <person name="Nybo J.L."/>
            <person name="Vesth T.C."/>
            <person name="Theobald S."/>
            <person name="Frisvad J.C."/>
            <person name="Larsen T.O."/>
            <person name="Kjaerboelling I."/>
            <person name="Rothschild-Mancinelli K."/>
            <person name="Lyhne E.K."/>
            <person name="Kogle M.E."/>
            <person name="Barry K."/>
            <person name="Clum A."/>
            <person name="Na H."/>
            <person name="Ledsgaard L."/>
            <person name="Lin J."/>
            <person name="Lipzen A."/>
            <person name="Kuo A."/>
            <person name="Riley R."/>
            <person name="Mondo S."/>
            <person name="Labutti K."/>
            <person name="Haridas S."/>
            <person name="Pangalinan J."/>
            <person name="Salamov A.A."/>
            <person name="Simmons B.A."/>
            <person name="Magnuson J.K."/>
            <person name="Chen J."/>
            <person name="Drula E."/>
            <person name="Henrissat B."/>
            <person name="Wiebenga A."/>
            <person name="Lubbers R.J."/>
            <person name="Gomes A.C."/>
            <person name="Makela M.R."/>
            <person name="Stajich J."/>
            <person name="Grigoriev I.V."/>
            <person name="Mortensen U.H."/>
            <person name="De Vries R.P."/>
            <person name="Baker S.E."/>
            <person name="Andersen M.R."/>
        </authorList>
    </citation>
    <scope>NUCLEOTIDE SEQUENCE [LARGE SCALE GENOMIC DNA]</scope>
    <source>
        <strain evidence="4 5">CBS 588.65</strain>
    </source>
</reference>
<dbReference type="SUPFAM" id="SSF53474">
    <property type="entry name" value="alpha/beta-Hydrolases"/>
    <property type="match status" value="1"/>
</dbReference>
<accession>A0ABR4I181</accession>
<dbReference type="PANTHER" id="PTHR43329">
    <property type="entry name" value="EPOXIDE HYDROLASE"/>
    <property type="match status" value="1"/>
</dbReference>
<dbReference type="GO" id="GO:0016787">
    <property type="term" value="F:hydrolase activity"/>
    <property type="evidence" value="ECO:0007669"/>
    <property type="project" value="UniProtKB-KW"/>
</dbReference>
<evidence type="ECO:0000256" key="2">
    <source>
        <dbReference type="ARBA" id="ARBA00038334"/>
    </source>
</evidence>
<dbReference type="PRINTS" id="PR00111">
    <property type="entry name" value="ABHYDROLASE"/>
</dbReference>
<dbReference type="EMBL" id="JBFXLT010000006">
    <property type="protein sequence ID" value="KAL2820633.1"/>
    <property type="molecule type" value="Genomic_DNA"/>
</dbReference>
<evidence type="ECO:0000259" key="3">
    <source>
        <dbReference type="Pfam" id="PF00561"/>
    </source>
</evidence>
<dbReference type="Proteomes" id="UP001610334">
    <property type="component" value="Unassembled WGS sequence"/>
</dbReference>
<evidence type="ECO:0000256" key="1">
    <source>
        <dbReference type="ARBA" id="ARBA00022801"/>
    </source>
</evidence>
<sequence length="308" mass="34136">MSTDLFPGFSSQHIPTHSGINIFTRISPPTTPAKPPLLLIHGFPQTHIIWHKLTPFLTDHFTLILVDLRGYGSSSLAPESTNGSGYTKRLMAQDCVAIMDNLGFREKLSIVGHDRGARVAYRLAFDFPERVEKLVVLDIVPTASMFRSFGNATMALKAYHWLFLAQPAPFPETMIAGSDGGRAFLENSLASWTGAKTLDVFAEELGVLERYREAYCLPERVHATCEDYRAGVFYDRVYDEEELEKGRKIQVPILAVWGGKGLPASGGSLLDVWNEYASDVTGKGLDCGHFIPEEDPKGLADEILKFLL</sequence>
<evidence type="ECO:0000313" key="4">
    <source>
        <dbReference type="EMBL" id="KAL2820633.1"/>
    </source>
</evidence>
<organism evidence="4 5">
    <name type="scientific">Aspergillus granulosus</name>
    <dbReference type="NCBI Taxonomy" id="176169"/>
    <lineage>
        <taxon>Eukaryota</taxon>
        <taxon>Fungi</taxon>
        <taxon>Dikarya</taxon>
        <taxon>Ascomycota</taxon>
        <taxon>Pezizomycotina</taxon>
        <taxon>Eurotiomycetes</taxon>
        <taxon>Eurotiomycetidae</taxon>
        <taxon>Eurotiales</taxon>
        <taxon>Aspergillaceae</taxon>
        <taxon>Aspergillus</taxon>
        <taxon>Aspergillus subgen. Nidulantes</taxon>
    </lineage>
</organism>
<dbReference type="InterPro" id="IPR000639">
    <property type="entry name" value="Epox_hydrolase-like"/>
</dbReference>